<sequence>MPSFDVDFWVPDSRLEGLVSGYHRYAVALPAGERHRDVFFPAWANLRFHVAGDFWRVRIGGQSFDVPRAALFGPTSHAGYSDGANGTVVGAGLTPLGWYRLTRRAAGDFADRVTPLDVLLGDDASVLLDAASAPKEAIKRGFDALLLRLLAKPRTDEARIAQLHRYLMNPPEGGVTDMAERLGLSHRTLNRVALAAFGFGPKLLIRRARFLRSLMALRDAGPDTWASRIESSYYDHSHFNRDAQEFLGMSPGEFLRMPKPLNDASARLRTKILGAPAQALLQPRLTGTA</sequence>
<comment type="caution">
    <text evidence="2">The sequence shown here is derived from an EMBL/GenBank/DDBJ whole genome shotgun (WGS) entry which is preliminary data.</text>
</comment>
<keyword evidence="3" id="KW-1185">Reference proteome</keyword>
<dbReference type="InterPro" id="IPR018060">
    <property type="entry name" value="HTH_AraC"/>
</dbReference>
<dbReference type="Pfam" id="PF12833">
    <property type="entry name" value="HTH_18"/>
    <property type="match status" value="1"/>
</dbReference>
<evidence type="ECO:0000259" key="1">
    <source>
        <dbReference type="PROSITE" id="PS01124"/>
    </source>
</evidence>
<dbReference type="Gene3D" id="1.10.10.60">
    <property type="entry name" value="Homeodomain-like"/>
    <property type="match status" value="1"/>
</dbReference>
<dbReference type="PROSITE" id="PS01124">
    <property type="entry name" value="HTH_ARAC_FAMILY_2"/>
    <property type="match status" value="1"/>
</dbReference>
<gene>
    <name evidence="2" type="ORF">ACFSCW_15150</name>
</gene>
<dbReference type="RefSeq" id="WP_380890940.1">
    <property type="nucleotide sequence ID" value="NZ_JBHUDY010000002.1"/>
</dbReference>
<proteinExistence type="predicted"/>
<feature type="domain" description="HTH araC/xylS-type" evidence="1">
    <location>
        <begin position="157"/>
        <end position="257"/>
    </location>
</feature>
<name>A0ABW4I7C4_9SPHN</name>
<evidence type="ECO:0000313" key="2">
    <source>
        <dbReference type="EMBL" id="MFD1613142.1"/>
    </source>
</evidence>
<evidence type="ECO:0000313" key="3">
    <source>
        <dbReference type="Proteomes" id="UP001597115"/>
    </source>
</evidence>
<organism evidence="2 3">
    <name type="scientific">Sphingomonas tabacisoli</name>
    <dbReference type="NCBI Taxonomy" id="2249466"/>
    <lineage>
        <taxon>Bacteria</taxon>
        <taxon>Pseudomonadati</taxon>
        <taxon>Pseudomonadota</taxon>
        <taxon>Alphaproteobacteria</taxon>
        <taxon>Sphingomonadales</taxon>
        <taxon>Sphingomonadaceae</taxon>
        <taxon>Sphingomonas</taxon>
    </lineage>
</organism>
<reference evidence="3" key="1">
    <citation type="journal article" date="2019" name="Int. J. Syst. Evol. Microbiol.">
        <title>The Global Catalogue of Microorganisms (GCM) 10K type strain sequencing project: providing services to taxonomists for standard genome sequencing and annotation.</title>
        <authorList>
            <consortium name="The Broad Institute Genomics Platform"/>
            <consortium name="The Broad Institute Genome Sequencing Center for Infectious Disease"/>
            <person name="Wu L."/>
            <person name="Ma J."/>
        </authorList>
    </citation>
    <scope>NUCLEOTIDE SEQUENCE [LARGE SCALE GENOMIC DNA]</scope>
    <source>
        <strain evidence="3">CGMCC 1.16275</strain>
    </source>
</reference>
<dbReference type="SMART" id="SM00342">
    <property type="entry name" value="HTH_ARAC"/>
    <property type="match status" value="1"/>
</dbReference>
<accession>A0ABW4I7C4</accession>
<dbReference type="Proteomes" id="UP001597115">
    <property type="component" value="Unassembled WGS sequence"/>
</dbReference>
<dbReference type="EMBL" id="JBHUDY010000002">
    <property type="protein sequence ID" value="MFD1613142.1"/>
    <property type="molecule type" value="Genomic_DNA"/>
</dbReference>
<protein>
    <submittedName>
        <fullName evidence="2">Helix-turn-helix domain-containing protein</fullName>
    </submittedName>
</protein>